<evidence type="ECO:0000313" key="5">
    <source>
        <dbReference type="EMBL" id="SDO46132.1"/>
    </source>
</evidence>
<dbReference type="GO" id="GO:0003677">
    <property type="term" value="F:DNA binding"/>
    <property type="evidence" value="ECO:0007669"/>
    <property type="project" value="UniProtKB-KW"/>
</dbReference>
<keyword evidence="6" id="KW-1185">Reference proteome</keyword>
<name>A0A1H0JRK5_9SPHI</name>
<evidence type="ECO:0000313" key="6">
    <source>
        <dbReference type="Proteomes" id="UP000183200"/>
    </source>
</evidence>
<protein>
    <submittedName>
        <fullName evidence="5">DNA-binding transcriptional regulator, HxlR family</fullName>
    </submittedName>
</protein>
<gene>
    <name evidence="5" type="ORF">SAMN05421820_11548</name>
</gene>
<evidence type="ECO:0000256" key="2">
    <source>
        <dbReference type="ARBA" id="ARBA00023125"/>
    </source>
</evidence>
<dbReference type="RefSeq" id="WP_074612599.1">
    <property type="nucleotide sequence ID" value="NZ_FNGY01000015.1"/>
</dbReference>
<dbReference type="AlphaFoldDB" id="A0A1H0JRK5"/>
<dbReference type="Pfam" id="PF01638">
    <property type="entry name" value="HxlR"/>
    <property type="match status" value="1"/>
</dbReference>
<keyword evidence="1" id="KW-0805">Transcription regulation</keyword>
<dbReference type="OrthoDB" id="7678715at2"/>
<evidence type="ECO:0000256" key="1">
    <source>
        <dbReference type="ARBA" id="ARBA00023015"/>
    </source>
</evidence>
<dbReference type="InterPro" id="IPR002577">
    <property type="entry name" value="HTH_HxlR"/>
</dbReference>
<dbReference type="PANTHER" id="PTHR33204:SF29">
    <property type="entry name" value="TRANSCRIPTIONAL REGULATOR"/>
    <property type="match status" value="1"/>
</dbReference>
<accession>A0A1H0JRK5</accession>
<dbReference type="PROSITE" id="PS51118">
    <property type="entry name" value="HTH_HXLR"/>
    <property type="match status" value="1"/>
</dbReference>
<organism evidence="5 6">
    <name type="scientific">Pedobacter steynii</name>
    <dbReference type="NCBI Taxonomy" id="430522"/>
    <lineage>
        <taxon>Bacteria</taxon>
        <taxon>Pseudomonadati</taxon>
        <taxon>Bacteroidota</taxon>
        <taxon>Sphingobacteriia</taxon>
        <taxon>Sphingobacteriales</taxon>
        <taxon>Sphingobacteriaceae</taxon>
        <taxon>Pedobacter</taxon>
    </lineage>
</organism>
<dbReference type="InterPro" id="IPR036388">
    <property type="entry name" value="WH-like_DNA-bd_sf"/>
</dbReference>
<sequence>MNKIKASSTIQLNKETVFKLCPVTYVMEKIGSYWKPIIIFHLMSGSKRYGELKKAMPHVTEKMLAQHLRQLEADGLISRVALPVVPPHVTYSLTDAGQALRPVLYAMANWAIEDGQKREEPLFKTMEQFPK</sequence>
<evidence type="ECO:0000256" key="3">
    <source>
        <dbReference type="ARBA" id="ARBA00023163"/>
    </source>
</evidence>
<keyword evidence="2 5" id="KW-0238">DNA-binding</keyword>
<proteinExistence type="predicted"/>
<evidence type="ECO:0000259" key="4">
    <source>
        <dbReference type="PROSITE" id="PS51118"/>
    </source>
</evidence>
<dbReference type="PANTHER" id="PTHR33204">
    <property type="entry name" value="TRANSCRIPTIONAL REGULATOR, MARR FAMILY"/>
    <property type="match status" value="1"/>
</dbReference>
<dbReference type="Proteomes" id="UP000183200">
    <property type="component" value="Unassembled WGS sequence"/>
</dbReference>
<dbReference type="Gene3D" id="1.10.10.10">
    <property type="entry name" value="Winged helix-like DNA-binding domain superfamily/Winged helix DNA-binding domain"/>
    <property type="match status" value="1"/>
</dbReference>
<reference evidence="6" key="1">
    <citation type="submission" date="2016-10" db="EMBL/GenBank/DDBJ databases">
        <authorList>
            <person name="Varghese N."/>
            <person name="Submissions S."/>
        </authorList>
    </citation>
    <scope>NUCLEOTIDE SEQUENCE [LARGE SCALE GENOMIC DNA]</scope>
    <source>
        <strain evidence="6">DSM 19110</strain>
    </source>
</reference>
<feature type="domain" description="HTH hxlR-type" evidence="4">
    <location>
        <begin position="21"/>
        <end position="119"/>
    </location>
</feature>
<keyword evidence="3" id="KW-0804">Transcription</keyword>
<dbReference type="SUPFAM" id="SSF46785">
    <property type="entry name" value="Winged helix' DNA-binding domain"/>
    <property type="match status" value="1"/>
</dbReference>
<dbReference type="EMBL" id="FNGY01000015">
    <property type="protein sequence ID" value="SDO46132.1"/>
    <property type="molecule type" value="Genomic_DNA"/>
</dbReference>
<dbReference type="InterPro" id="IPR036390">
    <property type="entry name" value="WH_DNA-bd_sf"/>
</dbReference>